<sequence>MPVPTHLQAYVRPDSLHSPDNIEYRFSLAADGADRFRIRYYGELYDGLITDTEDAPAKIVAIEPESGREILLFDGGRHGYNAMLCDEHTEETLESRPLQDLDDTLYQIEIRAFYNIDYAAEREDFCDENGKVELTNGEVIDFERLQQDGMDALAIELINPQGKRHEIVNEELA</sequence>
<protein>
    <submittedName>
        <fullName evidence="1">Uncharacterized protein</fullName>
    </submittedName>
</protein>
<evidence type="ECO:0000313" key="1">
    <source>
        <dbReference type="EMBL" id="OAM15264.1"/>
    </source>
</evidence>
<reference evidence="2" key="1">
    <citation type="submission" date="2016-05" db="EMBL/GenBank/DDBJ databases">
        <title>Draft genome of Corynebacterium afermentans subsp. afermentans LCDC 88199T.</title>
        <authorList>
            <person name="Bernier A.-M."/>
            <person name="Bernard K."/>
        </authorList>
    </citation>
    <scope>NUCLEOTIDE SEQUENCE [LARGE SCALE GENOMIC DNA]</scope>
    <source>
        <strain evidence="2">NML01-0328</strain>
    </source>
</reference>
<dbReference type="AlphaFoldDB" id="A0A1A9R9P8"/>
<organism evidence="1 2">
    <name type="scientific">Eikenella corrodens</name>
    <dbReference type="NCBI Taxonomy" id="539"/>
    <lineage>
        <taxon>Bacteria</taxon>
        <taxon>Pseudomonadati</taxon>
        <taxon>Pseudomonadota</taxon>
        <taxon>Betaproteobacteria</taxon>
        <taxon>Neisseriales</taxon>
        <taxon>Neisseriaceae</taxon>
        <taxon>Eikenella</taxon>
    </lineage>
</organism>
<gene>
    <name evidence="1" type="ORF">A7P85_08770</name>
</gene>
<evidence type="ECO:0000313" key="2">
    <source>
        <dbReference type="Proteomes" id="UP000078003"/>
    </source>
</evidence>
<dbReference type="EMBL" id="LXSF01000012">
    <property type="protein sequence ID" value="OAM15264.1"/>
    <property type="molecule type" value="Genomic_DNA"/>
</dbReference>
<comment type="caution">
    <text evidence="1">The sequence shown here is derived from an EMBL/GenBank/DDBJ whole genome shotgun (WGS) entry which is preliminary data.</text>
</comment>
<name>A0A1A9R9P8_EIKCO</name>
<dbReference type="Proteomes" id="UP000078003">
    <property type="component" value="Unassembled WGS sequence"/>
</dbReference>
<accession>A0A1A9R9P8</accession>
<proteinExistence type="predicted"/>
<dbReference type="RefSeq" id="WP_064104686.1">
    <property type="nucleotide sequence ID" value="NZ_LXSF01000012.1"/>
</dbReference>